<sequence>MIFNAGETLRLKSIDADGIEHLYRCRLAEVYENELIVDYPIDEKTDKTVVLMNQTPFEASYVDGRHVYSFHAVFERRVQQGKIPLLLISYGGEEAVRKVQRRNFVRVVTNQNIAIHSSVGKFAPFNTVTSDIGGGGALILLSASHDLAADEPVDLWLSLVSTESETRYLKIKGMITRIFTDHKTNHLKASLRFLFDSERDRQPVIRFCFEKQLEERRKMFGNVRPRDRQR</sequence>
<dbReference type="Gene3D" id="2.40.10.220">
    <property type="entry name" value="predicted glycosyltransferase like domains"/>
    <property type="match status" value="1"/>
</dbReference>
<dbReference type="InterPro" id="IPR009875">
    <property type="entry name" value="PilZ_domain"/>
</dbReference>
<feature type="domain" description="Type III secretion system flagellar brake protein YcgR PilZN" evidence="2">
    <location>
        <begin position="6"/>
        <end position="90"/>
    </location>
</feature>
<reference evidence="3 4" key="1">
    <citation type="submission" date="2021-01" db="EMBL/GenBank/DDBJ databases">
        <title>Genomic Encyclopedia of Type Strains, Phase IV (KMG-IV): sequencing the most valuable type-strain genomes for metagenomic binning, comparative biology and taxonomic classification.</title>
        <authorList>
            <person name="Goeker M."/>
        </authorList>
    </citation>
    <scope>NUCLEOTIDE SEQUENCE [LARGE SCALE GENOMIC DNA]</scope>
    <source>
        <strain evidence="3 4">DSM 100968</strain>
    </source>
</reference>
<comment type="caution">
    <text evidence="3">The sequence shown here is derived from an EMBL/GenBank/DDBJ whole genome shotgun (WGS) entry which is preliminary data.</text>
</comment>
<protein>
    <submittedName>
        <fullName evidence="3">C-di-GMP-binding flagellar brake protein YcgR</fullName>
    </submittedName>
</protein>
<dbReference type="Pfam" id="PF07238">
    <property type="entry name" value="PilZ"/>
    <property type="match status" value="1"/>
</dbReference>
<evidence type="ECO:0000259" key="2">
    <source>
        <dbReference type="Pfam" id="PF12945"/>
    </source>
</evidence>
<keyword evidence="3" id="KW-0966">Cell projection</keyword>
<proteinExistence type="predicted"/>
<feature type="domain" description="PilZ" evidence="1">
    <location>
        <begin position="100"/>
        <end position="210"/>
    </location>
</feature>
<dbReference type="Proteomes" id="UP000823201">
    <property type="component" value="Unassembled WGS sequence"/>
</dbReference>
<evidence type="ECO:0000313" key="4">
    <source>
        <dbReference type="Proteomes" id="UP000823201"/>
    </source>
</evidence>
<evidence type="ECO:0000313" key="3">
    <source>
        <dbReference type="EMBL" id="MBM7657818.1"/>
    </source>
</evidence>
<organism evidence="3 4">
    <name type="scientific">Sporolactobacillus spathodeae</name>
    <dbReference type="NCBI Taxonomy" id="1465502"/>
    <lineage>
        <taxon>Bacteria</taxon>
        <taxon>Bacillati</taxon>
        <taxon>Bacillota</taxon>
        <taxon>Bacilli</taxon>
        <taxon>Bacillales</taxon>
        <taxon>Sporolactobacillaceae</taxon>
        <taxon>Sporolactobacillus</taxon>
    </lineage>
</organism>
<evidence type="ECO:0000259" key="1">
    <source>
        <dbReference type="Pfam" id="PF07238"/>
    </source>
</evidence>
<dbReference type="RefSeq" id="WP_205006146.1">
    <property type="nucleotide sequence ID" value="NZ_CBCRXA010000009.1"/>
</dbReference>
<keyword evidence="4" id="KW-1185">Reference proteome</keyword>
<name>A0ABS2Q7Q0_9BACL</name>
<dbReference type="InterPro" id="IPR009926">
    <property type="entry name" value="T3SS_YcgR_PilZN"/>
</dbReference>
<dbReference type="Pfam" id="PF12945">
    <property type="entry name" value="PilZNR"/>
    <property type="match status" value="1"/>
</dbReference>
<dbReference type="EMBL" id="JAFBEV010000009">
    <property type="protein sequence ID" value="MBM7657818.1"/>
    <property type="molecule type" value="Genomic_DNA"/>
</dbReference>
<keyword evidence="3" id="KW-0969">Cilium</keyword>
<keyword evidence="3" id="KW-0282">Flagellum</keyword>
<accession>A0ABS2Q7Q0</accession>
<gene>
    <name evidence="3" type="ORF">JOC27_001268</name>
</gene>